<keyword evidence="8" id="KW-0547">Nucleotide-binding</keyword>
<feature type="transmembrane region" description="Helical" evidence="17">
    <location>
        <begin position="159"/>
        <end position="178"/>
    </location>
</feature>
<dbReference type="Gene3D" id="6.10.340.10">
    <property type="match status" value="1"/>
</dbReference>
<keyword evidence="5" id="KW-0597">Phosphoprotein</keyword>
<dbReference type="PANTHER" id="PTHR45528:SF11">
    <property type="entry name" value="HISTIDINE KINASE"/>
    <property type="match status" value="1"/>
</dbReference>
<protein>
    <recommendedName>
        <fullName evidence="16">Heme sensor protein HssS</fullName>
        <ecNumber evidence="3">2.7.13.3</ecNumber>
    </recommendedName>
</protein>
<dbReference type="SUPFAM" id="SSF158472">
    <property type="entry name" value="HAMP domain-like"/>
    <property type="match status" value="1"/>
</dbReference>
<evidence type="ECO:0000256" key="16">
    <source>
        <dbReference type="ARBA" id="ARBA00040841"/>
    </source>
</evidence>
<dbReference type="GO" id="GO:0016301">
    <property type="term" value="F:kinase activity"/>
    <property type="evidence" value="ECO:0007669"/>
    <property type="project" value="UniProtKB-KW"/>
</dbReference>
<evidence type="ECO:0000313" key="20">
    <source>
        <dbReference type="EMBL" id="MFC4304136.1"/>
    </source>
</evidence>
<evidence type="ECO:0000256" key="5">
    <source>
        <dbReference type="ARBA" id="ARBA00022553"/>
    </source>
</evidence>
<evidence type="ECO:0000256" key="11">
    <source>
        <dbReference type="ARBA" id="ARBA00022989"/>
    </source>
</evidence>
<feature type="domain" description="HAMP" evidence="19">
    <location>
        <begin position="175"/>
        <end position="227"/>
    </location>
</feature>
<evidence type="ECO:0000256" key="8">
    <source>
        <dbReference type="ARBA" id="ARBA00022741"/>
    </source>
</evidence>
<evidence type="ECO:0000256" key="3">
    <source>
        <dbReference type="ARBA" id="ARBA00012438"/>
    </source>
</evidence>
<evidence type="ECO:0000259" key="18">
    <source>
        <dbReference type="PROSITE" id="PS50109"/>
    </source>
</evidence>
<dbReference type="InterPro" id="IPR003594">
    <property type="entry name" value="HATPase_dom"/>
</dbReference>
<keyword evidence="6" id="KW-0808">Transferase</keyword>
<dbReference type="InterPro" id="IPR005467">
    <property type="entry name" value="His_kinase_dom"/>
</dbReference>
<feature type="transmembrane region" description="Helical" evidence="17">
    <location>
        <begin position="12"/>
        <end position="33"/>
    </location>
</feature>
<dbReference type="Pfam" id="PF00672">
    <property type="entry name" value="HAMP"/>
    <property type="match status" value="1"/>
</dbReference>
<sequence>MGIKSLYTRIVLIFIGVIVVSLIIASIASTLLFRKPFTQTLENSLLSNGKQIIQTYRSSVGTELVSFMNNVSSISIYAVQLFDASAKPLLEDGAEPVVPGEERIRRVLAGFEDRGIENEGRYPMVGIPFRVDGKPYALFVMLKNNEMWVQANREVSTEMLTVFLIGSALILAAARLIVKPLLRLRDAAGRMAQGQFDVQLQTNRKDEIGQLNASFNEMALELAQLDRMRREFVANVSHEIQSPLTSISGFAKAMRQKPMSEENRIYYLTIIQEESDRLSRLSQNLLRLSSLQHDRHPVQSTAFRLDEQLRKVVIALEPQWSGKEIALGLDLEPVTVHADEDQLSQVWTNLLSNGIKFTPVHGKVCIRAYADGRSAVVRITDNGIGIPEDRRTDIFKPFHKVDKARDRAVSGSGLGLSIAKQIVDRHEGRIWADEEPGGGSVFTVELPLRKGL</sequence>
<keyword evidence="9 20" id="KW-0418">Kinase</keyword>
<dbReference type="CDD" id="cd00082">
    <property type="entry name" value="HisKA"/>
    <property type="match status" value="1"/>
</dbReference>
<feature type="domain" description="Histidine kinase" evidence="18">
    <location>
        <begin position="235"/>
        <end position="450"/>
    </location>
</feature>
<keyword evidence="14 17" id="KW-0472">Membrane</keyword>
<dbReference type="PANTHER" id="PTHR45528">
    <property type="entry name" value="SENSOR HISTIDINE KINASE CPXA"/>
    <property type="match status" value="1"/>
</dbReference>
<evidence type="ECO:0000256" key="17">
    <source>
        <dbReference type="SAM" id="Phobius"/>
    </source>
</evidence>
<dbReference type="SMART" id="SM00387">
    <property type="entry name" value="HATPase_c"/>
    <property type="match status" value="1"/>
</dbReference>
<comment type="caution">
    <text evidence="20">The sequence shown here is derived from an EMBL/GenBank/DDBJ whole genome shotgun (WGS) entry which is preliminary data.</text>
</comment>
<keyword evidence="10" id="KW-0067">ATP-binding</keyword>
<dbReference type="SUPFAM" id="SSF47384">
    <property type="entry name" value="Homodimeric domain of signal transducing histidine kinase"/>
    <property type="match status" value="1"/>
</dbReference>
<evidence type="ECO:0000256" key="7">
    <source>
        <dbReference type="ARBA" id="ARBA00022692"/>
    </source>
</evidence>
<dbReference type="InterPro" id="IPR050398">
    <property type="entry name" value="HssS/ArlS-like"/>
</dbReference>
<dbReference type="PRINTS" id="PR00344">
    <property type="entry name" value="BCTRLSENSOR"/>
</dbReference>
<dbReference type="SMART" id="SM00388">
    <property type="entry name" value="HisKA"/>
    <property type="match status" value="1"/>
</dbReference>
<evidence type="ECO:0000256" key="9">
    <source>
        <dbReference type="ARBA" id="ARBA00022777"/>
    </source>
</evidence>
<dbReference type="CDD" id="cd06225">
    <property type="entry name" value="HAMP"/>
    <property type="match status" value="1"/>
</dbReference>
<evidence type="ECO:0000256" key="14">
    <source>
        <dbReference type="ARBA" id="ARBA00023136"/>
    </source>
</evidence>
<keyword evidence="4" id="KW-1003">Cell membrane</keyword>
<keyword evidence="11 17" id="KW-1133">Transmembrane helix</keyword>
<dbReference type="InterPro" id="IPR036097">
    <property type="entry name" value="HisK_dim/P_sf"/>
</dbReference>
<accession>A0ABV8S9C1</accession>
<dbReference type="EC" id="2.7.13.3" evidence="3"/>
<evidence type="ECO:0000256" key="4">
    <source>
        <dbReference type="ARBA" id="ARBA00022475"/>
    </source>
</evidence>
<evidence type="ECO:0000256" key="2">
    <source>
        <dbReference type="ARBA" id="ARBA00004651"/>
    </source>
</evidence>
<dbReference type="Gene3D" id="3.30.565.10">
    <property type="entry name" value="Histidine kinase-like ATPase, C-terminal domain"/>
    <property type="match status" value="1"/>
</dbReference>
<dbReference type="InterPro" id="IPR004358">
    <property type="entry name" value="Sig_transdc_His_kin-like_C"/>
</dbReference>
<evidence type="ECO:0000256" key="6">
    <source>
        <dbReference type="ARBA" id="ARBA00022679"/>
    </source>
</evidence>
<dbReference type="RefSeq" id="WP_204604995.1">
    <property type="nucleotide sequence ID" value="NZ_JBHSED010000019.1"/>
</dbReference>
<dbReference type="PROSITE" id="PS50109">
    <property type="entry name" value="HIS_KIN"/>
    <property type="match status" value="1"/>
</dbReference>
<evidence type="ECO:0000256" key="10">
    <source>
        <dbReference type="ARBA" id="ARBA00022840"/>
    </source>
</evidence>
<dbReference type="SUPFAM" id="SSF55874">
    <property type="entry name" value="ATPase domain of HSP90 chaperone/DNA topoisomerase II/histidine kinase"/>
    <property type="match status" value="1"/>
</dbReference>
<dbReference type="InterPro" id="IPR003660">
    <property type="entry name" value="HAMP_dom"/>
</dbReference>
<evidence type="ECO:0000256" key="15">
    <source>
        <dbReference type="ARBA" id="ARBA00037219"/>
    </source>
</evidence>
<reference evidence="21" key="1">
    <citation type="journal article" date="2019" name="Int. J. Syst. Evol. Microbiol.">
        <title>The Global Catalogue of Microorganisms (GCM) 10K type strain sequencing project: providing services to taxonomists for standard genome sequencing and annotation.</title>
        <authorList>
            <consortium name="The Broad Institute Genomics Platform"/>
            <consortium name="The Broad Institute Genome Sequencing Center for Infectious Disease"/>
            <person name="Wu L."/>
            <person name="Ma J."/>
        </authorList>
    </citation>
    <scope>NUCLEOTIDE SEQUENCE [LARGE SCALE GENOMIC DNA]</scope>
    <source>
        <strain evidence="21">CGMCC 4.1641</strain>
    </source>
</reference>
<dbReference type="SMART" id="SM00304">
    <property type="entry name" value="HAMP"/>
    <property type="match status" value="1"/>
</dbReference>
<dbReference type="Gene3D" id="1.10.287.130">
    <property type="match status" value="1"/>
</dbReference>
<evidence type="ECO:0000259" key="19">
    <source>
        <dbReference type="PROSITE" id="PS50885"/>
    </source>
</evidence>
<comment type="subcellular location">
    <subcellularLocation>
        <location evidence="2">Cell membrane</location>
        <topology evidence="2">Multi-pass membrane protein</topology>
    </subcellularLocation>
</comment>
<name>A0ABV8S9C1_9BACL</name>
<keyword evidence="12" id="KW-0902">Two-component regulatory system</keyword>
<proteinExistence type="predicted"/>
<evidence type="ECO:0000313" key="21">
    <source>
        <dbReference type="Proteomes" id="UP001595755"/>
    </source>
</evidence>
<evidence type="ECO:0000256" key="12">
    <source>
        <dbReference type="ARBA" id="ARBA00023012"/>
    </source>
</evidence>
<keyword evidence="21" id="KW-1185">Reference proteome</keyword>
<keyword evidence="13" id="KW-0843">Virulence</keyword>
<dbReference type="Proteomes" id="UP001595755">
    <property type="component" value="Unassembled WGS sequence"/>
</dbReference>
<dbReference type="Pfam" id="PF02518">
    <property type="entry name" value="HATPase_c"/>
    <property type="match status" value="1"/>
</dbReference>
<keyword evidence="7 17" id="KW-0812">Transmembrane</keyword>
<evidence type="ECO:0000256" key="1">
    <source>
        <dbReference type="ARBA" id="ARBA00000085"/>
    </source>
</evidence>
<dbReference type="InterPro" id="IPR003661">
    <property type="entry name" value="HisK_dim/P_dom"/>
</dbReference>
<dbReference type="EMBL" id="JBHSED010000019">
    <property type="protein sequence ID" value="MFC4304136.1"/>
    <property type="molecule type" value="Genomic_DNA"/>
</dbReference>
<dbReference type="PROSITE" id="PS50885">
    <property type="entry name" value="HAMP"/>
    <property type="match status" value="1"/>
</dbReference>
<comment type="function">
    <text evidence="15">Member of the two-component regulatory system HssS/HssR involved in intracellular heme homeostasis and tempering of staphylococcal virulence. HssS functions as a heme sensor histidine kinase which is autophosphorylated at a histidine residue and transfers its phosphate group to an aspartate residue of HssR. HssR/HssS activates the expression of hrtAB, an efflux pump, in response to extracellular heme, hemin, hemoglobin or blood.</text>
</comment>
<dbReference type="CDD" id="cd00075">
    <property type="entry name" value="HATPase"/>
    <property type="match status" value="1"/>
</dbReference>
<dbReference type="InterPro" id="IPR036890">
    <property type="entry name" value="HATPase_C_sf"/>
</dbReference>
<dbReference type="Pfam" id="PF00512">
    <property type="entry name" value="HisKA"/>
    <property type="match status" value="1"/>
</dbReference>
<evidence type="ECO:0000256" key="13">
    <source>
        <dbReference type="ARBA" id="ARBA00023026"/>
    </source>
</evidence>
<gene>
    <name evidence="20" type="ORF">ACFO1S_11920</name>
</gene>
<organism evidence="20 21">
    <name type="scientific">Cohnella boryungensis</name>
    <dbReference type="NCBI Taxonomy" id="768479"/>
    <lineage>
        <taxon>Bacteria</taxon>
        <taxon>Bacillati</taxon>
        <taxon>Bacillota</taxon>
        <taxon>Bacilli</taxon>
        <taxon>Bacillales</taxon>
        <taxon>Paenibacillaceae</taxon>
        <taxon>Cohnella</taxon>
    </lineage>
</organism>
<comment type="catalytic activity">
    <reaction evidence="1">
        <text>ATP + protein L-histidine = ADP + protein N-phospho-L-histidine.</text>
        <dbReference type="EC" id="2.7.13.3"/>
    </reaction>
</comment>